<evidence type="ECO:0008006" key="3">
    <source>
        <dbReference type="Google" id="ProtNLM"/>
    </source>
</evidence>
<organism evidence="1 2">
    <name type="scientific">Oceanobacillus zhaokaii</name>
    <dbReference type="NCBI Taxonomy" id="2052660"/>
    <lineage>
        <taxon>Bacteria</taxon>
        <taxon>Bacillati</taxon>
        <taxon>Bacillota</taxon>
        <taxon>Bacilli</taxon>
        <taxon>Bacillales</taxon>
        <taxon>Bacillaceae</taxon>
        <taxon>Oceanobacillus</taxon>
    </lineage>
</organism>
<dbReference type="RefSeq" id="WP_114916117.1">
    <property type="nucleotide sequence ID" value="NZ_CP024848.1"/>
</dbReference>
<protein>
    <recommendedName>
        <fullName evidence="3">Spore germination protein</fullName>
    </recommendedName>
</protein>
<sequence>MPYQINILGIKVNGMTQNGNLDIGPTVHNSHTSNTKLFGTNFSLGDLAAINSQLNTGIVDSDVSDQDQIANPSLPIVGQV</sequence>
<dbReference type="InterPro" id="IPR019618">
    <property type="entry name" value="Spore_germination_GerPA"/>
</dbReference>
<proteinExistence type="predicted"/>
<gene>
    <name evidence="1" type="ORF">CUC15_07785</name>
</gene>
<dbReference type="Proteomes" id="UP000253908">
    <property type="component" value="Chromosome"/>
</dbReference>
<dbReference type="AlphaFoldDB" id="A0A345PFP2"/>
<reference evidence="2" key="1">
    <citation type="submission" date="2017-11" db="EMBL/GenBank/DDBJ databases">
        <authorList>
            <person name="Zhu W."/>
        </authorList>
    </citation>
    <scope>NUCLEOTIDE SEQUENCE [LARGE SCALE GENOMIC DNA]</scope>
    <source>
        <strain evidence="2">160</strain>
    </source>
</reference>
<evidence type="ECO:0000313" key="1">
    <source>
        <dbReference type="EMBL" id="AXI08822.1"/>
    </source>
</evidence>
<accession>A0A345PFP2</accession>
<dbReference type="Pfam" id="PF10676">
    <property type="entry name" value="gerPA"/>
    <property type="match status" value="1"/>
</dbReference>
<keyword evidence="2" id="KW-1185">Reference proteome</keyword>
<name>A0A345PFP2_9BACI</name>
<dbReference type="OrthoDB" id="2899658at2"/>
<dbReference type="KEGG" id="ocn:CUC15_07785"/>
<dbReference type="EMBL" id="CP024848">
    <property type="protein sequence ID" value="AXI08822.1"/>
    <property type="molecule type" value="Genomic_DNA"/>
</dbReference>
<evidence type="ECO:0000313" key="2">
    <source>
        <dbReference type="Proteomes" id="UP000253908"/>
    </source>
</evidence>